<keyword evidence="11" id="KW-1185">Reference proteome</keyword>
<evidence type="ECO:0000256" key="2">
    <source>
        <dbReference type="ARBA" id="ARBA00022737"/>
    </source>
</evidence>
<dbReference type="SMART" id="SM00355">
    <property type="entry name" value="ZnF_C2H2"/>
    <property type="match status" value="11"/>
</dbReference>
<name>A0A8S0ZEX2_ARCPL</name>
<feature type="domain" description="C2H2-type" evidence="7">
    <location>
        <begin position="239"/>
        <end position="266"/>
    </location>
</feature>
<evidence type="ECO:0000259" key="8">
    <source>
        <dbReference type="PROSITE" id="PS51915"/>
    </source>
</evidence>
<evidence type="ECO:0000256" key="5">
    <source>
        <dbReference type="PROSITE-ProRule" id="PRU00042"/>
    </source>
</evidence>
<evidence type="ECO:0000313" key="10">
    <source>
        <dbReference type="EMBL" id="CAB3252389.1"/>
    </source>
</evidence>
<dbReference type="InterPro" id="IPR036236">
    <property type="entry name" value="Znf_C2H2_sf"/>
</dbReference>
<reference evidence="11 12" key="1">
    <citation type="submission" date="2020-04" db="EMBL/GenBank/DDBJ databases">
        <authorList>
            <person name="Wallbank WR R."/>
            <person name="Pardo Diaz C."/>
            <person name="Kozak K."/>
            <person name="Martin S."/>
            <person name="Jiggins C."/>
            <person name="Moest M."/>
            <person name="Warren A I."/>
            <person name="Byers J.R.P. K."/>
            <person name="Montejo-Kovacevich G."/>
            <person name="Yen C E."/>
        </authorList>
    </citation>
    <scope>NUCLEOTIDE SEQUENCE [LARGE SCALE GENOMIC DNA]</scope>
</reference>
<gene>
    <name evidence="10" type="ORF">APLA_LOCUS13497</name>
    <name evidence="9" type="ORF">APLA_LOCUS5361</name>
</gene>
<dbReference type="OrthoDB" id="9439903at2759"/>
<evidence type="ECO:0000313" key="12">
    <source>
        <dbReference type="Proteomes" id="UP000494256"/>
    </source>
</evidence>
<sequence>MTRQVDIKALVSHIVRGDGADRCRICMGDTSEGQVHLEDTVMMDGEKPVTLAELLEVITGVEVLLDDDLPVGLCSTCSVSALEAADFRSLCHQAILQWDTTVELLNNLPPITESNKKVIAVITENTISFPVQKVKENNEVPKLQNKAKDRNIKSRKCQCPFCGKRFLYAKHLCQHLKESSDNQRACHICAEIMSRDELVKHLLETHSREPHACKKCPAMFQSNKQYKEHLGRAHASGACTCGECGQNFQSSYAYYAHLSVHTPKRCPSCDELFRNQKCYYYHVKRCCNLDRDRADTHRTKSKVTVTVKKKNRDIRVGMRGSADSECICDYCNKKFAGKKFVAAHIQIVHMKNTHRPCVYCGKSLAAAHMTTHIKKHLTIESFQCGYCGIILKTKLGYSQHLRLHTGERPYACKFCGETFTASSRRSEHVRKCHQMTEVVLKHACEFCPAKFRLPYRLKKHISSVHGGGKEQLLFGCNICQQKFSSCRGLLHHSRKHQETVEKPENISMLPLNPTV</sequence>
<evidence type="ECO:0000256" key="4">
    <source>
        <dbReference type="ARBA" id="ARBA00022833"/>
    </source>
</evidence>
<dbReference type="Gene3D" id="3.30.160.60">
    <property type="entry name" value="Classic Zinc Finger"/>
    <property type="match status" value="4"/>
</dbReference>
<keyword evidence="4 6" id="KW-0862">Zinc</keyword>
<protein>
    <submittedName>
        <fullName evidence="9">Uncharacterized protein</fullName>
    </submittedName>
</protein>
<dbReference type="PROSITE" id="PS00028">
    <property type="entry name" value="ZINC_FINGER_C2H2_1"/>
    <property type="match status" value="7"/>
</dbReference>
<dbReference type="PROSITE" id="PS51915">
    <property type="entry name" value="ZAD"/>
    <property type="match status" value="1"/>
</dbReference>
<feature type="binding site" evidence="6">
    <location>
        <position position="23"/>
    </location>
    <ligand>
        <name>Zn(2+)</name>
        <dbReference type="ChEBI" id="CHEBI:29105"/>
    </ligand>
</feature>
<keyword evidence="1 6" id="KW-0479">Metal-binding</keyword>
<evidence type="ECO:0000256" key="3">
    <source>
        <dbReference type="ARBA" id="ARBA00022771"/>
    </source>
</evidence>
<feature type="domain" description="C2H2-type" evidence="7">
    <location>
        <begin position="382"/>
        <end position="409"/>
    </location>
</feature>
<comment type="caution">
    <text evidence="9">The sequence shown here is derived from an EMBL/GenBank/DDBJ whole genome shotgun (WGS) entry which is preliminary data.</text>
</comment>
<dbReference type="InterPro" id="IPR012934">
    <property type="entry name" value="Znf_AD"/>
</dbReference>
<dbReference type="SUPFAM" id="SSF57667">
    <property type="entry name" value="beta-beta-alpha zinc fingers"/>
    <property type="match status" value="2"/>
</dbReference>
<dbReference type="PROSITE" id="PS50157">
    <property type="entry name" value="ZINC_FINGER_C2H2_2"/>
    <property type="match status" value="6"/>
</dbReference>
<keyword evidence="2" id="KW-0677">Repeat</keyword>
<dbReference type="AlphaFoldDB" id="A0A8S0ZEX2"/>
<feature type="domain" description="C2H2-type" evidence="7">
    <location>
        <begin position="442"/>
        <end position="470"/>
    </location>
</feature>
<dbReference type="GO" id="GO:0008270">
    <property type="term" value="F:zinc ion binding"/>
    <property type="evidence" value="ECO:0007669"/>
    <property type="project" value="UniProtKB-UniRule"/>
</dbReference>
<feature type="domain" description="C2H2-type" evidence="7">
    <location>
        <begin position="157"/>
        <end position="185"/>
    </location>
</feature>
<dbReference type="Pfam" id="PF07776">
    <property type="entry name" value="zf-AD"/>
    <property type="match status" value="1"/>
</dbReference>
<proteinExistence type="predicted"/>
<evidence type="ECO:0000313" key="9">
    <source>
        <dbReference type="EMBL" id="CAB3231867.1"/>
    </source>
</evidence>
<dbReference type="Proteomes" id="UP000494256">
    <property type="component" value="Unassembled WGS sequence"/>
</dbReference>
<dbReference type="SMART" id="SM00868">
    <property type="entry name" value="zf-AD"/>
    <property type="match status" value="1"/>
</dbReference>
<feature type="binding site" evidence="6">
    <location>
        <position position="77"/>
    </location>
    <ligand>
        <name>Zn(2+)</name>
        <dbReference type="ChEBI" id="CHEBI:29105"/>
    </ligand>
</feature>
<dbReference type="Proteomes" id="UP000494106">
    <property type="component" value="Unassembled WGS sequence"/>
</dbReference>
<feature type="binding site" evidence="6">
    <location>
        <position position="74"/>
    </location>
    <ligand>
        <name>Zn(2+)</name>
        <dbReference type="ChEBI" id="CHEBI:29105"/>
    </ligand>
</feature>
<dbReference type="EMBL" id="CADEBC010000555">
    <property type="protein sequence ID" value="CAB3252389.1"/>
    <property type="molecule type" value="Genomic_DNA"/>
</dbReference>
<organism evidence="9 12">
    <name type="scientific">Arctia plantaginis</name>
    <name type="common">Wood tiger moth</name>
    <name type="synonym">Phalaena plantaginis</name>
    <dbReference type="NCBI Taxonomy" id="874455"/>
    <lineage>
        <taxon>Eukaryota</taxon>
        <taxon>Metazoa</taxon>
        <taxon>Ecdysozoa</taxon>
        <taxon>Arthropoda</taxon>
        <taxon>Hexapoda</taxon>
        <taxon>Insecta</taxon>
        <taxon>Pterygota</taxon>
        <taxon>Neoptera</taxon>
        <taxon>Endopterygota</taxon>
        <taxon>Lepidoptera</taxon>
        <taxon>Glossata</taxon>
        <taxon>Ditrysia</taxon>
        <taxon>Noctuoidea</taxon>
        <taxon>Erebidae</taxon>
        <taxon>Arctiinae</taxon>
        <taxon>Arctia</taxon>
    </lineage>
</organism>
<feature type="binding site" evidence="6">
    <location>
        <position position="26"/>
    </location>
    <ligand>
        <name>Zn(2+)</name>
        <dbReference type="ChEBI" id="CHEBI:29105"/>
    </ligand>
</feature>
<dbReference type="GO" id="GO:0000981">
    <property type="term" value="F:DNA-binding transcription factor activity, RNA polymerase II-specific"/>
    <property type="evidence" value="ECO:0007669"/>
    <property type="project" value="TreeGrafter"/>
</dbReference>
<dbReference type="GO" id="GO:0005634">
    <property type="term" value="C:nucleus"/>
    <property type="evidence" value="ECO:0007669"/>
    <property type="project" value="InterPro"/>
</dbReference>
<evidence type="ECO:0000259" key="7">
    <source>
        <dbReference type="PROSITE" id="PS50157"/>
    </source>
</evidence>
<dbReference type="InterPro" id="IPR013087">
    <property type="entry name" value="Znf_C2H2_type"/>
</dbReference>
<dbReference type="GO" id="GO:0000977">
    <property type="term" value="F:RNA polymerase II transcription regulatory region sequence-specific DNA binding"/>
    <property type="evidence" value="ECO:0007669"/>
    <property type="project" value="TreeGrafter"/>
</dbReference>
<feature type="domain" description="C2H2-type" evidence="7">
    <location>
        <begin position="474"/>
        <end position="503"/>
    </location>
</feature>
<dbReference type="PANTHER" id="PTHR24409">
    <property type="entry name" value="ZINC FINGER PROTEIN 142"/>
    <property type="match status" value="1"/>
</dbReference>
<evidence type="ECO:0000313" key="11">
    <source>
        <dbReference type="Proteomes" id="UP000494106"/>
    </source>
</evidence>
<dbReference type="PANTHER" id="PTHR24409:SF295">
    <property type="entry name" value="AZ2-RELATED"/>
    <property type="match status" value="1"/>
</dbReference>
<evidence type="ECO:0000256" key="1">
    <source>
        <dbReference type="ARBA" id="ARBA00022723"/>
    </source>
</evidence>
<accession>A0A8S0ZEX2</accession>
<evidence type="ECO:0000256" key="6">
    <source>
        <dbReference type="PROSITE-ProRule" id="PRU01263"/>
    </source>
</evidence>
<dbReference type="EMBL" id="CADEBD010000289">
    <property type="protein sequence ID" value="CAB3231867.1"/>
    <property type="molecule type" value="Genomic_DNA"/>
</dbReference>
<feature type="domain" description="C2H2-type" evidence="7">
    <location>
        <begin position="410"/>
        <end position="438"/>
    </location>
</feature>
<keyword evidence="3 5" id="KW-0863">Zinc-finger</keyword>
<dbReference type="SUPFAM" id="SSF57716">
    <property type="entry name" value="Glucocorticoid receptor-like (DNA-binding domain)"/>
    <property type="match status" value="1"/>
</dbReference>
<feature type="domain" description="ZAD" evidence="8">
    <location>
        <begin position="21"/>
        <end position="101"/>
    </location>
</feature>